<dbReference type="Proteomes" id="UP000770661">
    <property type="component" value="Unassembled WGS sequence"/>
</dbReference>
<dbReference type="Gene3D" id="1.10.150.50">
    <property type="entry name" value="Transcription Factor, Ets-1"/>
    <property type="match status" value="3"/>
</dbReference>
<dbReference type="InterPro" id="IPR037618">
    <property type="entry name" value="LIPB1/2_SAM_2nd"/>
</dbReference>
<evidence type="ECO:0000256" key="4">
    <source>
        <dbReference type="ARBA" id="ARBA00023054"/>
    </source>
</evidence>
<sequence>MPVFKAVVSKQKAMILSLHLLQDHCSHVSASRIQACRDPKKELGIIFPCEEDGDAVLRIAREGREEFSVPMQDQTSVSLAMFAVFTFPEQLESSSALDRFSTFFAVTRPSSSFDRWSMETLETWLGAQGLTQYCSALRSWTLSGHHISKATPQNLERDLGIRHPLHKKKLQLAISARLTGDQTNTPLHRLDHSWVLRWLDDVGLPQYKDAFSEARIDGRVLNCLTYDDLSFLRLSNLLHVTSLKRGIQVLREHNFDPSALKRRSVPDEDPRARTSIQVSLWTNHRVMEWLRTVDLSEYAPNLRGSGVHGALMVYDVRFTSEVLASLLSIPSGKTLLRRHLNTHFKELVGRCVVQEKRELAATSGYMPLTTSAKVKMPKKSQFSLKRKKSKSELDFDDLLCPLDEKPPIGALQDREKELVVQRLSAPPVVGRITKV</sequence>
<organism evidence="6 7">
    <name type="scientific">Chionoecetes opilio</name>
    <name type="common">Atlantic snow crab</name>
    <name type="synonym">Cancer opilio</name>
    <dbReference type="NCBI Taxonomy" id="41210"/>
    <lineage>
        <taxon>Eukaryota</taxon>
        <taxon>Metazoa</taxon>
        <taxon>Ecdysozoa</taxon>
        <taxon>Arthropoda</taxon>
        <taxon>Crustacea</taxon>
        <taxon>Multicrustacea</taxon>
        <taxon>Malacostraca</taxon>
        <taxon>Eumalacostraca</taxon>
        <taxon>Eucarida</taxon>
        <taxon>Decapoda</taxon>
        <taxon>Pleocyemata</taxon>
        <taxon>Brachyura</taxon>
        <taxon>Eubrachyura</taxon>
        <taxon>Majoidea</taxon>
        <taxon>Majidae</taxon>
        <taxon>Chionoecetes</taxon>
    </lineage>
</organism>
<feature type="domain" description="SAM" evidence="5">
    <location>
        <begin position="116"/>
        <end position="180"/>
    </location>
</feature>
<dbReference type="Pfam" id="PF07647">
    <property type="entry name" value="SAM_2"/>
    <property type="match status" value="1"/>
</dbReference>
<dbReference type="CDD" id="cd09563">
    <property type="entry name" value="SAM_liprin-beta1_2_repeat1"/>
    <property type="match status" value="1"/>
</dbReference>
<accession>A0A8J4XU07</accession>
<dbReference type="CDD" id="cd09566">
    <property type="entry name" value="SAM_liprin-beta1_2_repeat2"/>
    <property type="match status" value="1"/>
</dbReference>
<dbReference type="EMBL" id="JACEEZ010023116">
    <property type="protein sequence ID" value="KAG0711689.1"/>
    <property type="molecule type" value="Genomic_DNA"/>
</dbReference>
<comment type="caution">
    <text evidence="6">The sequence shown here is derived from an EMBL/GenBank/DDBJ whole genome shotgun (WGS) entry which is preliminary data.</text>
</comment>
<evidence type="ECO:0000259" key="5">
    <source>
        <dbReference type="PROSITE" id="PS50105"/>
    </source>
</evidence>
<dbReference type="GO" id="GO:0007528">
    <property type="term" value="P:neuromuscular junction development"/>
    <property type="evidence" value="ECO:0007669"/>
    <property type="project" value="TreeGrafter"/>
</dbReference>
<keyword evidence="2" id="KW-0597">Phosphoprotein</keyword>
<evidence type="ECO:0000256" key="3">
    <source>
        <dbReference type="ARBA" id="ARBA00022737"/>
    </source>
</evidence>
<gene>
    <name evidence="6" type="primary">Ppfibp1</name>
    <name evidence="6" type="ORF">GWK47_002222</name>
</gene>
<name>A0A8J4XU07_CHIOP</name>
<dbReference type="Pfam" id="PF00536">
    <property type="entry name" value="SAM_1"/>
    <property type="match status" value="2"/>
</dbReference>
<dbReference type="CDD" id="cd09569">
    <property type="entry name" value="SAM_liprin-beta1_2_repeat3"/>
    <property type="match status" value="1"/>
</dbReference>
<dbReference type="FunFam" id="1.10.150.50:FF:000005">
    <property type="entry name" value="Liprin-beta-1 isoform 1"/>
    <property type="match status" value="1"/>
</dbReference>
<dbReference type="SUPFAM" id="SSF47769">
    <property type="entry name" value="SAM/Pointed domain"/>
    <property type="match status" value="3"/>
</dbReference>
<dbReference type="OrthoDB" id="6516566at2759"/>
<dbReference type="InterPro" id="IPR001660">
    <property type="entry name" value="SAM"/>
</dbReference>
<keyword evidence="3" id="KW-0677">Repeat</keyword>
<evidence type="ECO:0000256" key="2">
    <source>
        <dbReference type="ARBA" id="ARBA00022553"/>
    </source>
</evidence>
<dbReference type="PANTHER" id="PTHR12587:SF14">
    <property type="entry name" value="AT31531P"/>
    <property type="match status" value="1"/>
</dbReference>
<dbReference type="InterPro" id="IPR029515">
    <property type="entry name" value="Liprin"/>
</dbReference>
<proteinExistence type="inferred from homology"/>
<protein>
    <submittedName>
        <fullName evidence="6">Liprin-beta-1</fullName>
    </submittedName>
</protein>
<comment type="similarity">
    <text evidence="1">Belongs to the liprin family. Liprin-beta subfamily.</text>
</comment>
<evidence type="ECO:0000313" key="6">
    <source>
        <dbReference type="EMBL" id="KAG0711689.1"/>
    </source>
</evidence>
<evidence type="ECO:0000313" key="7">
    <source>
        <dbReference type="Proteomes" id="UP000770661"/>
    </source>
</evidence>
<dbReference type="AlphaFoldDB" id="A0A8J4XU07"/>
<evidence type="ECO:0000256" key="1">
    <source>
        <dbReference type="ARBA" id="ARBA00007547"/>
    </source>
</evidence>
<dbReference type="PANTHER" id="PTHR12587">
    <property type="entry name" value="LAR INTERACTING PROTEIN LIP -RELATED PROTEIN"/>
    <property type="match status" value="1"/>
</dbReference>
<dbReference type="InterPro" id="IPR037617">
    <property type="entry name" value="LIPB1/2_SAM_1"/>
</dbReference>
<keyword evidence="7" id="KW-1185">Reference proteome</keyword>
<feature type="domain" description="SAM" evidence="5">
    <location>
        <begin position="195"/>
        <end position="253"/>
    </location>
</feature>
<dbReference type="GO" id="GO:0005829">
    <property type="term" value="C:cytosol"/>
    <property type="evidence" value="ECO:0007669"/>
    <property type="project" value="UniProtKB-ARBA"/>
</dbReference>
<dbReference type="PROSITE" id="PS50105">
    <property type="entry name" value="SAM_DOMAIN"/>
    <property type="match status" value="2"/>
</dbReference>
<dbReference type="SMART" id="SM00454">
    <property type="entry name" value="SAM"/>
    <property type="match status" value="3"/>
</dbReference>
<dbReference type="InterPro" id="IPR013761">
    <property type="entry name" value="SAM/pointed_sf"/>
</dbReference>
<dbReference type="InterPro" id="IPR037619">
    <property type="entry name" value="LIPB1/2_SAM_3rd"/>
</dbReference>
<dbReference type="FunFam" id="1.10.150.50:FF:000007">
    <property type="entry name" value="Liprin-beta-1 isoform 1"/>
    <property type="match status" value="1"/>
</dbReference>
<keyword evidence="4" id="KW-0175">Coiled coil</keyword>
<dbReference type="GO" id="GO:0048786">
    <property type="term" value="C:presynaptic active zone"/>
    <property type="evidence" value="ECO:0007669"/>
    <property type="project" value="TreeGrafter"/>
</dbReference>
<reference evidence="6" key="1">
    <citation type="submission" date="2020-07" db="EMBL/GenBank/DDBJ databases">
        <title>The High-quality genome of the commercially important snow crab, Chionoecetes opilio.</title>
        <authorList>
            <person name="Jeong J.-H."/>
            <person name="Ryu S."/>
        </authorList>
    </citation>
    <scope>NUCLEOTIDE SEQUENCE</scope>
    <source>
        <strain evidence="6">MADBK_172401_WGS</strain>
        <tissue evidence="6">Digestive gland</tissue>
    </source>
</reference>